<reference evidence="1" key="1">
    <citation type="journal article" date="2014" name="Front. Microbiol.">
        <title>High frequency of phylogenetically diverse reductive dehalogenase-homologous genes in deep subseafloor sedimentary metagenomes.</title>
        <authorList>
            <person name="Kawai M."/>
            <person name="Futagami T."/>
            <person name="Toyoda A."/>
            <person name="Takaki Y."/>
            <person name="Nishi S."/>
            <person name="Hori S."/>
            <person name="Arai W."/>
            <person name="Tsubouchi T."/>
            <person name="Morono Y."/>
            <person name="Uchiyama I."/>
            <person name="Ito T."/>
            <person name="Fujiyama A."/>
            <person name="Inagaki F."/>
            <person name="Takami H."/>
        </authorList>
    </citation>
    <scope>NUCLEOTIDE SEQUENCE</scope>
    <source>
        <strain evidence="1">Expedition CK06-06</strain>
    </source>
</reference>
<evidence type="ECO:0000313" key="1">
    <source>
        <dbReference type="EMBL" id="GAH25474.1"/>
    </source>
</evidence>
<protein>
    <submittedName>
        <fullName evidence="1">Uncharacterized protein</fullName>
    </submittedName>
</protein>
<sequence length="42" mass="4390">MKIGMVSKFGAPDGLCIRVGAVLKGLVDHGQEVHALTQSQVV</sequence>
<name>X1F7Y5_9ZZZZ</name>
<comment type="caution">
    <text evidence="1">The sequence shown here is derived from an EMBL/GenBank/DDBJ whole genome shotgun (WGS) entry which is preliminary data.</text>
</comment>
<accession>X1F7Y5</accession>
<gene>
    <name evidence="1" type="ORF">S01H4_65429</name>
</gene>
<dbReference type="AlphaFoldDB" id="X1F7Y5"/>
<feature type="non-terminal residue" evidence="1">
    <location>
        <position position="42"/>
    </location>
</feature>
<proteinExistence type="predicted"/>
<dbReference type="EMBL" id="BART01040033">
    <property type="protein sequence ID" value="GAH25474.1"/>
    <property type="molecule type" value="Genomic_DNA"/>
</dbReference>
<organism evidence="1">
    <name type="scientific">marine sediment metagenome</name>
    <dbReference type="NCBI Taxonomy" id="412755"/>
    <lineage>
        <taxon>unclassified sequences</taxon>
        <taxon>metagenomes</taxon>
        <taxon>ecological metagenomes</taxon>
    </lineage>
</organism>